<dbReference type="PANTHER" id="PTHR30032">
    <property type="entry name" value="N-ACETYLMURAMOYL-L-ALANINE AMIDASE-RELATED"/>
    <property type="match status" value="1"/>
</dbReference>
<keyword evidence="2" id="KW-1185">Reference proteome</keyword>
<comment type="caution">
    <text evidence="1">The sequence shown here is derived from an EMBL/GenBank/DDBJ whole genome shotgun (WGS) entry which is preliminary data.</text>
</comment>
<dbReference type="Proteomes" id="UP001589748">
    <property type="component" value="Unassembled WGS sequence"/>
</dbReference>
<dbReference type="EMBL" id="JBHMDM010000002">
    <property type="protein sequence ID" value="MFB9376181.1"/>
    <property type="molecule type" value="Genomic_DNA"/>
</dbReference>
<sequence>MTAATSRLRRRGIGAGVAALVGLTGLGTVVPAQALPNFEVARPSSTENRFATAASINTDYFTSGASNVIVVNGDNPVDALAASFLAGTTIPILYVKRDSVPEETAAALEDLNPSTVWVVGGTNAISDAVYDEVGGDERVQGSDRYETALEVAQTKLNGATPNTVYLVTGTDLADALAIAPVAARSGIPVLLTKPNELPDSVVDALSTWGTGTRVFIIGGENAVSADIESDISAAGHAVTRVRGDNRRDTSVQIANGNSFSKAGVWLVNGNRPVDALPAAIVAAAQNYPIVFTADGSLGEEAEGYLSANYSTLTTAIAAGGTSVLPESVVEAADEAASTVTTAAAISVPAFTYAQAGQTVALSSTVTGAIPSGSTVAPPVRNAGVTFEVLNSGGAVVRTLTATTNSDGVASVNFSTGATGSYTYRAFVTATPEVATQTAGSLQVGVAATPIAVTAAGGSSVGVNTARTYTVTLQDPATGAPYTTATTLKVSLANLLDTDATNNSVADVRFNGSGSAPTVTGSSIGTVTVPANTASATFTLSSTSGATVTPTVWLDSDSDNAIDANEFRAQGPATTFVARQYTFTAAPVSGTASIGNGGQRVYSGRVVDQYGTPYTGSVEIGLNELQDNNSSTTTSAVLLWTSATATPVTTPGAGTATPTGATAVNGTTGAATVSVTPNASGNFSFAVYSAAATTATPTIWVESGTPNAIRESNEQQFTSTATTWVAPVLTGATLAAPDDQVLTTSSAAGTSGSEVFTFTTVDQSGNAINVAANTPVTYTVRNTGANPVVISGATAASGSSLTLAAGATGTYTDTIASGANNETITLTAADATSATVSAAATVNGVNLSGSDSATFLKVNGAESGTAAETFSGTVLWVTKNTATPSASYLLQTSVGNVLLTIGASGSTGTVNGSTATAAQLVDAISVGDSVVYTDTTSGSATTGKNHAITNG</sequence>
<gene>
    <name evidence="1" type="ORF">ACFFVI_04285</name>
</gene>
<dbReference type="InterPro" id="IPR051922">
    <property type="entry name" value="Bact_Sporulation_Assoc"/>
</dbReference>
<reference evidence="1 2" key="1">
    <citation type="submission" date="2024-09" db="EMBL/GenBank/DDBJ databases">
        <authorList>
            <person name="Sun Q."/>
            <person name="Mori K."/>
        </authorList>
    </citation>
    <scope>NUCLEOTIDE SEQUENCE [LARGE SCALE GENOMIC DNA]</scope>
    <source>
        <strain evidence="1 2">TISTR 1856</strain>
    </source>
</reference>
<proteinExistence type="predicted"/>
<organism evidence="1 2">
    <name type="scientific">Kineococcus gynurae</name>
    <dbReference type="NCBI Taxonomy" id="452979"/>
    <lineage>
        <taxon>Bacteria</taxon>
        <taxon>Bacillati</taxon>
        <taxon>Actinomycetota</taxon>
        <taxon>Actinomycetes</taxon>
        <taxon>Kineosporiales</taxon>
        <taxon>Kineosporiaceae</taxon>
        <taxon>Kineococcus</taxon>
    </lineage>
</organism>
<dbReference type="Pfam" id="PF04122">
    <property type="entry name" value="CW_binding_2"/>
    <property type="match status" value="3"/>
</dbReference>
<name>A0ABV5LQ40_9ACTN</name>
<dbReference type="PANTHER" id="PTHR30032:SF8">
    <property type="entry name" value="GERMINATION-SPECIFIC N-ACETYLMURAMOYL-L-ALANINE AMIDASE"/>
    <property type="match status" value="1"/>
</dbReference>
<dbReference type="InterPro" id="IPR007253">
    <property type="entry name" value="Cell_wall-bd_2"/>
</dbReference>
<dbReference type="RefSeq" id="WP_380134735.1">
    <property type="nucleotide sequence ID" value="NZ_JBHLUI010000002.1"/>
</dbReference>
<evidence type="ECO:0000313" key="1">
    <source>
        <dbReference type="EMBL" id="MFB9376181.1"/>
    </source>
</evidence>
<dbReference type="Gene3D" id="3.40.50.12090">
    <property type="match status" value="1"/>
</dbReference>
<protein>
    <submittedName>
        <fullName evidence="1">Cell wall-binding repeat-containing protein</fullName>
    </submittedName>
</protein>
<accession>A0ABV5LQ40</accession>
<evidence type="ECO:0000313" key="2">
    <source>
        <dbReference type="Proteomes" id="UP001589748"/>
    </source>
</evidence>